<proteinExistence type="predicted"/>
<name>A0ABD0SZ40_LOXSC</name>
<feature type="compositionally biased region" description="Pro residues" evidence="1">
    <location>
        <begin position="34"/>
        <end position="50"/>
    </location>
</feature>
<dbReference type="InterPro" id="IPR009003">
    <property type="entry name" value="Peptidase_S1_PA"/>
</dbReference>
<dbReference type="AlphaFoldDB" id="A0ABD0SZ40"/>
<dbReference type="Gene3D" id="2.40.10.10">
    <property type="entry name" value="Trypsin-like serine proteases"/>
    <property type="match status" value="2"/>
</dbReference>
<dbReference type="SUPFAM" id="SSF50494">
    <property type="entry name" value="Trypsin-like serine proteases"/>
    <property type="match status" value="1"/>
</dbReference>
<gene>
    <name evidence="3" type="ORF">ABMA28_003018</name>
</gene>
<evidence type="ECO:0000256" key="1">
    <source>
        <dbReference type="SAM" id="MobiDB-lite"/>
    </source>
</evidence>
<feature type="region of interest" description="Disordered" evidence="1">
    <location>
        <begin position="376"/>
        <end position="410"/>
    </location>
</feature>
<evidence type="ECO:0000313" key="4">
    <source>
        <dbReference type="Proteomes" id="UP001549921"/>
    </source>
</evidence>
<feature type="compositionally biased region" description="Basic and acidic residues" evidence="1">
    <location>
        <begin position="457"/>
        <end position="467"/>
    </location>
</feature>
<dbReference type="EMBL" id="JBEDNZ010000013">
    <property type="protein sequence ID" value="KAL0830939.1"/>
    <property type="molecule type" value="Genomic_DNA"/>
</dbReference>
<sequence length="567" mass="58809">MLALDQGVLRSQVGTENKKMVCDSPSSWWSCGRWPPPPPRTRPPATPPWPRACTAPAASRASPSPPGPMRYVQVVVELWALAAAASAHAPSSDAAVAARLHGARRIARVVVEHVDGWRCAGSLVSLRTALTSAWCVRGRGALPARELWALAAAASAHAPSSDAAVAARLHGARRIARVAVGDGTDGGDGTWRGAAMDLALAELEQPFGSAARTRPILMATSSAECAPAAPATCHVSRALPRPAPGPAQPARPRPHARLRIVGADLVPPDTCARAASYWNAVRDRALCLAGPELCASDWGGGVVCGGKLCGVLSRSVRAGAAAGAGADDVCGDTHAAQSVSLWRRFLHCAHTLRACGGDWTDGTGLRKSCRASPAVFSPDYPTRTSRPRVPAGARPSPAPARPAPASFSPVRARTRGYSPLLARGPANLTPAAPLAPVVSLAVADEGQPSPRPSFEFEPNRADFKAGEYGDNAADYSGEEAAPPAPAPTRTEPPEPTAPRPAGVRARTAPPGASREPEDAPPAERRAAPLPRTHTSPPAKAAARAPRAVQDPLVVNILVSFVYFLMAI</sequence>
<dbReference type="Pfam" id="PF00089">
    <property type="entry name" value="Trypsin"/>
    <property type="match status" value="1"/>
</dbReference>
<feature type="domain" description="Peptidase S1" evidence="2">
    <location>
        <begin position="115"/>
        <end position="315"/>
    </location>
</feature>
<feature type="region of interest" description="Disordered" evidence="1">
    <location>
        <begin position="33"/>
        <end position="65"/>
    </location>
</feature>
<feature type="compositionally biased region" description="Basic and acidic residues" evidence="1">
    <location>
        <begin position="514"/>
        <end position="526"/>
    </location>
</feature>
<evidence type="ECO:0000313" key="3">
    <source>
        <dbReference type="EMBL" id="KAL0830939.1"/>
    </source>
</evidence>
<dbReference type="InterPro" id="IPR043504">
    <property type="entry name" value="Peptidase_S1_PA_chymotrypsin"/>
</dbReference>
<evidence type="ECO:0000259" key="2">
    <source>
        <dbReference type="Pfam" id="PF00089"/>
    </source>
</evidence>
<feature type="compositionally biased region" description="Low complexity" evidence="1">
    <location>
        <begin position="51"/>
        <end position="62"/>
    </location>
</feature>
<organism evidence="3 4">
    <name type="scientific">Loxostege sticticalis</name>
    <name type="common">Beet webworm moth</name>
    <dbReference type="NCBI Taxonomy" id="481309"/>
    <lineage>
        <taxon>Eukaryota</taxon>
        <taxon>Metazoa</taxon>
        <taxon>Ecdysozoa</taxon>
        <taxon>Arthropoda</taxon>
        <taxon>Hexapoda</taxon>
        <taxon>Insecta</taxon>
        <taxon>Pterygota</taxon>
        <taxon>Neoptera</taxon>
        <taxon>Endopterygota</taxon>
        <taxon>Lepidoptera</taxon>
        <taxon>Glossata</taxon>
        <taxon>Ditrysia</taxon>
        <taxon>Pyraloidea</taxon>
        <taxon>Crambidae</taxon>
        <taxon>Pyraustinae</taxon>
        <taxon>Loxostege</taxon>
    </lineage>
</organism>
<reference evidence="3 4" key="1">
    <citation type="submission" date="2024-06" db="EMBL/GenBank/DDBJ databases">
        <title>A chromosome-level genome assembly of beet webworm, Loxostege sticticalis.</title>
        <authorList>
            <person name="Zhang Y."/>
        </authorList>
    </citation>
    <scope>NUCLEOTIDE SEQUENCE [LARGE SCALE GENOMIC DNA]</scope>
    <source>
        <strain evidence="3">AQ028</strain>
        <tissue evidence="3">Male pupae</tissue>
    </source>
</reference>
<feature type="region of interest" description="Disordered" evidence="1">
    <location>
        <begin position="444"/>
        <end position="545"/>
    </location>
</feature>
<protein>
    <recommendedName>
        <fullName evidence="2">Peptidase S1 domain-containing protein</fullName>
    </recommendedName>
</protein>
<comment type="caution">
    <text evidence="3">The sequence shown here is derived from an EMBL/GenBank/DDBJ whole genome shotgun (WGS) entry which is preliminary data.</text>
</comment>
<dbReference type="InterPro" id="IPR001254">
    <property type="entry name" value="Trypsin_dom"/>
</dbReference>
<accession>A0ABD0SZ40</accession>
<dbReference type="Proteomes" id="UP001549921">
    <property type="component" value="Unassembled WGS sequence"/>
</dbReference>
<feature type="compositionally biased region" description="Low complexity" evidence="1">
    <location>
        <begin position="527"/>
        <end position="545"/>
    </location>
</feature>